<dbReference type="EMBL" id="BAAAYK010000038">
    <property type="protein sequence ID" value="GAA3356525.1"/>
    <property type="molecule type" value="Genomic_DNA"/>
</dbReference>
<evidence type="ECO:0000256" key="2">
    <source>
        <dbReference type="PROSITE-ProRule" id="PRU00335"/>
    </source>
</evidence>
<evidence type="ECO:0000313" key="5">
    <source>
        <dbReference type="Proteomes" id="UP001500483"/>
    </source>
</evidence>
<evidence type="ECO:0000259" key="3">
    <source>
        <dbReference type="PROSITE" id="PS50977"/>
    </source>
</evidence>
<dbReference type="Pfam" id="PF14278">
    <property type="entry name" value="TetR_C_8"/>
    <property type="match status" value="1"/>
</dbReference>
<feature type="DNA-binding region" description="H-T-H motif" evidence="2">
    <location>
        <begin position="32"/>
        <end position="51"/>
    </location>
</feature>
<organism evidence="4 5">
    <name type="scientific">Saccharopolyspora gregorii</name>
    <dbReference type="NCBI Taxonomy" id="33914"/>
    <lineage>
        <taxon>Bacteria</taxon>
        <taxon>Bacillati</taxon>
        <taxon>Actinomycetota</taxon>
        <taxon>Actinomycetes</taxon>
        <taxon>Pseudonocardiales</taxon>
        <taxon>Pseudonocardiaceae</taxon>
        <taxon>Saccharopolyspora</taxon>
    </lineage>
</organism>
<reference evidence="5" key="1">
    <citation type="journal article" date="2019" name="Int. J. Syst. Evol. Microbiol.">
        <title>The Global Catalogue of Microorganisms (GCM) 10K type strain sequencing project: providing services to taxonomists for standard genome sequencing and annotation.</title>
        <authorList>
            <consortium name="The Broad Institute Genomics Platform"/>
            <consortium name="The Broad Institute Genome Sequencing Center for Infectious Disease"/>
            <person name="Wu L."/>
            <person name="Ma J."/>
        </authorList>
    </citation>
    <scope>NUCLEOTIDE SEQUENCE [LARGE SCALE GENOMIC DNA]</scope>
    <source>
        <strain evidence="5">JCM 9687</strain>
    </source>
</reference>
<dbReference type="InterPro" id="IPR009057">
    <property type="entry name" value="Homeodomain-like_sf"/>
</dbReference>
<keyword evidence="5" id="KW-1185">Reference proteome</keyword>
<dbReference type="Proteomes" id="UP001500483">
    <property type="component" value="Unassembled WGS sequence"/>
</dbReference>
<proteinExistence type="predicted"/>
<dbReference type="PROSITE" id="PS50977">
    <property type="entry name" value="HTH_TETR_2"/>
    <property type="match status" value="1"/>
</dbReference>
<dbReference type="SUPFAM" id="SSF46689">
    <property type="entry name" value="Homeodomain-like"/>
    <property type="match status" value="1"/>
</dbReference>
<protein>
    <recommendedName>
        <fullName evidence="3">HTH tetR-type domain-containing protein</fullName>
    </recommendedName>
</protein>
<name>A0ABP6RNN9_9PSEU</name>
<dbReference type="RefSeq" id="WP_344925860.1">
    <property type="nucleotide sequence ID" value="NZ_BAAAYK010000038.1"/>
</dbReference>
<evidence type="ECO:0000313" key="4">
    <source>
        <dbReference type="EMBL" id="GAA3356525.1"/>
    </source>
</evidence>
<keyword evidence="1 2" id="KW-0238">DNA-binding</keyword>
<dbReference type="InterPro" id="IPR039532">
    <property type="entry name" value="TetR_C_Firmicutes"/>
</dbReference>
<feature type="domain" description="HTH tetR-type" evidence="3">
    <location>
        <begin position="9"/>
        <end position="69"/>
    </location>
</feature>
<evidence type="ECO:0000256" key="1">
    <source>
        <dbReference type="ARBA" id="ARBA00023125"/>
    </source>
</evidence>
<accession>A0ABP6RNN9</accession>
<dbReference type="Gene3D" id="1.10.357.10">
    <property type="entry name" value="Tetracycline Repressor, domain 2"/>
    <property type="match status" value="1"/>
</dbReference>
<comment type="caution">
    <text evidence="4">The sequence shown here is derived from an EMBL/GenBank/DDBJ whole genome shotgun (WGS) entry which is preliminary data.</text>
</comment>
<gene>
    <name evidence="4" type="ORF">GCM10020366_20890</name>
</gene>
<dbReference type="InterPro" id="IPR001647">
    <property type="entry name" value="HTH_TetR"/>
</dbReference>
<sequence>MRDVVRGPGRVEAALRHALVELGAESDVDRITVAALARRARVGRTTFYRHHADLGAYVASLRERVLDELCAAFRSAQREAGRDAGLYPVLTLRVAGILAVVEEHAELLPLLCRGAAGTGFRRRCRRSLRGLLADDFAVLGARVDAAYCPPEYLLAFLSHAFVGTVATWLRNGRPEPVEEMTFYLTALMSGSTAEFLEPRG</sequence>